<dbReference type="Proteomes" id="UP001153636">
    <property type="component" value="Chromosome 14"/>
</dbReference>
<keyword evidence="5" id="KW-0812">Transmembrane</keyword>
<feature type="compositionally biased region" description="Basic and acidic residues" evidence="4">
    <location>
        <begin position="575"/>
        <end position="590"/>
    </location>
</feature>
<keyword evidence="1" id="KW-0433">Leucine-rich repeat</keyword>
<dbReference type="InterPro" id="IPR000372">
    <property type="entry name" value="LRRNT"/>
</dbReference>
<dbReference type="PANTHER" id="PTHR24373:SF275">
    <property type="entry name" value="TIR DOMAIN-CONTAINING PROTEIN"/>
    <property type="match status" value="1"/>
</dbReference>
<feature type="compositionally biased region" description="Basic and acidic residues" evidence="4">
    <location>
        <begin position="665"/>
        <end position="677"/>
    </location>
</feature>
<dbReference type="GO" id="GO:0005615">
    <property type="term" value="C:extracellular space"/>
    <property type="evidence" value="ECO:0007669"/>
    <property type="project" value="TreeGrafter"/>
</dbReference>
<feature type="region of interest" description="Disordered" evidence="4">
    <location>
        <begin position="563"/>
        <end position="677"/>
    </location>
</feature>
<dbReference type="InterPro" id="IPR001611">
    <property type="entry name" value="Leu-rich_rpt"/>
</dbReference>
<name>A0A9P0CKB8_9CUCU</name>
<dbReference type="AlphaFoldDB" id="A0A9P0CKB8"/>
<dbReference type="Pfam" id="PF13855">
    <property type="entry name" value="LRR_8"/>
    <property type="match status" value="3"/>
</dbReference>
<evidence type="ECO:0000313" key="9">
    <source>
        <dbReference type="Proteomes" id="UP001153636"/>
    </source>
</evidence>
<dbReference type="GO" id="GO:0031012">
    <property type="term" value="C:extracellular matrix"/>
    <property type="evidence" value="ECO:0007669"/>
    <property type="project" value="TreeGrafter"/>
</dbReference>
<evidence type="ECO:0000256" key="6">
    <source>
        <dbReference type="SAM" id="SignalP"/>
    </source>
</evidence>
<evidence type="ECO:0000256" key="3">
    <source>
        <dbReference type="ARBA" id="ARBA00022737"/>
    </source>
</evidence>
<dbReference type="Pfam" id="PF13306">
    <property type="entry name" value="LRR_5"/>
    <property type="match status" value="1"/>
</dbReference>
<dbReference type="OrthoDB" id="1574204at2759"/>
<feature type="transmembrane region" description="Helical" evidence="5">
    <location>
        <begin position="517"/>
        <end position="538"/>
    </location>
</feature>
<evidence type="ECO:0000256" key="1">
    <source>
        <dbReference type="ARBA" id="ARBA00022614"/>
    </source>
</evidence>
<feature type="compositionally biased region" description="Basic residues" evidence="4">
    <location>
        <begin position="634"/>
        <end position="645"/>
    </location>
</feature>
<keyword evidence="5" id="KW-1133">Transmembrane helix</keyword>
<keyword evidence="9" id="KW-1185">Reference proteome</keyword>
<keyword evidence="3" id="KW-0677">Repeat</keyword>
<evidence type="ECO:0000256" key="4">
    <source>
        <dbReference type="SAM" id="MobiDB-lite"/>
    </source>
</evidence>
<evidence type="ECO:0000256" key="2">
    <source>
        <dbReference type="ARBA" id="ARBA00022729"/>
    </source>
</evidence>
<proteinExistence type="predicted"/>
<dbReference type="PROSITE" id="PS51450">
    <property type="entry name" value="LRR"/>
    <property type="match status" value="4"/>
</dbReference>
<dbReference type="SMART" id="SM00013">
    <property type="entry name" value="LRRNT"/>
    <property type="match status" value="1"/>
</dbReference>
<feature type="compositionally biased region" description="Low complexity" evidence="4">
    <location>
        <begin position="609"/>
        <end position="627"/>
    </location>
</feature>
<evidence type="ECO:0000256" key="5">
    <source>
        <dbReference type="SAM" id="Phobius"/>
    </source>
</evidence>
<keyword evidence="2 6" id="KW-0732">Signal</keyword>
<reference evidence="8" key="1">
    <citation type="submission" date="2022-01" db="EMBL/GenBank/DDBJ databases">
        <authorList>
            <person name="King R."/>
        </authorList>
    </citation>
    <scope>NUCLEOTIDE SEQUENCE</scope>
</reference>
<dbReference type="SMART" id="SM00365">
    <property type="entry name" value="LRR_SD22"/>
    <property type="match status" value="8"/>
</dbReference>
<dbReference type="PANTHER" id="PTHR24373">
    <property type="entry name" value="SLIT RELATED LEUCINE-RICH REPEAT NEURONAL PROTEIN"/>
    <property type="match status" value="1"/>
</dbReference>
<dbReference type="InterPro" id="IPR003591">
    <property type="entry name" value="Leu-rich_rpt_typical-subtyp"/>
</dbReference>
<organism evidence="8 9">
    <name type="scientific">Psylliodes chrysocephalus</name>
    <dbReference type="NCBI Taxonomy" id="3402493"/>
    <lineage>
        <taxon>Eukaryota</taxon>
        <taxon>Metazoa</taxon>
        <taxon>Ecdysozoa</taxon>
        <taxon>Arthropoda</taxon>
        <taxon>Hexapoda</taxon>
        <taxon>Insecta</taxon>
        <taxon>Pterygota</taxon>
        <taxon>Neoptera</taxon>
        <taxon>Endopterygota</taxon>
        <taxon>Coleoptera</taxon>
        <taxon>Polyphaga</taxon>
        <taxon>Cucujiformia</taxon>
        <taxon>Chrysomeloidea</taxon>
        <taxon>Chrysomelidae</taxon>
        <taxon>Galerucinae</taxon>
        <taxon>Alticini</taxon>
        <taxon>Psylliodes</taxon>
    </lineage>
</organism>
<gene>
    <name evidence="8" type="ORF">PSYICH_LOCUS4353</name>
</gene>
<dbReference type="EMBL" id="OV651826">
    <property type="protein sequence ID" value="CAH1103111.1"/>
    <property type="molecule type" value="Genomic_DNA"/>
</dbReference>
<evidence type="ECO:0000313" key="8">
    <source>
        <dbReference type="EMBL" id="CAH1103111.1"/>
    </source>
</evidence>
<keyword evidence="5" id="KW-0472">Membrane</keyword>
<dbReference type="InterPro" id="IPR026906">
    <property type="entry name" value="LRR_5"/>
</dbReference>
<evidence type="ECO:0000259" key="7">
    <source>
        <dbReference type="SMART" id="SM00013"/>
    </source>
</evidence>
<feature type="chain" id="PRO_5040313541" description="LRRNT domain-containing protein" evidence="6">
    <location>
        <begin position="17"/>
        <end position="677"/>
    </location>
</feature>
<sequence length="677" mass="78179">MKGWWCFLGIIPVLETLTIYVNESKECPHICFCWDLITNCQNKGLSQLPKGIDPKVISLDVSINKITNIPDRLKTYVNLKYLNISHNRLAALSHLDFDGLSKLELLDLSFNYYHDWKDFQPQTFWNLPNLTFIEFSSNPLSNLPQFSTHFKIKSLQVLKLNNCSITALPNGFLRGMTNIKEIHLNSNPIEILNLPLNSETLKFMDLSKTSLFYLAPNSFKELKGLETVQLNKNKYLRNVTINSDSLLFLDISESFLEVPPYGDMKYLTALNLHGNILRELTNNMFINMSSLTFLNISLNAITLIEANAFRGLEELKTLDLSFNKINIVGEKTFLSTKSLLSLDLSHNYLTSLDSITSMSLNVLDVSYCEIKSVGKYTLSTLPKLTYLSLKRNFISYIPDEWVGDKLKILDLSDCRIKSINNLTFRDMQDLQDLDFSNNRLITVQFSNFPLGLTTVKLRDNQWRCDCAVLKDTFDWLQIHGSFVDDLICDSPESVDGMTWQSACEEQWYPSSNKKDHLWWYSIALLISMIFLLFTVVALRKLNDIREKRFREIEERRRQQEREAREALQRMQQMQREYREEANRNAPDPRESQGPPSYNDALLLPRLDSSHPSLAGSLHSLGGSIHGSNPEVNKKGKVRRKKRRRRSESTDRIQTRSIAENSNESEPERSNRPMESDF</sequence>
<dbReference type="InterPro" id="IPR050328">
    <property type="entry name" value="Dev_Immune_Receptor"/>
</dbReference>
<dbReference type="InterPro" id="IPR032675">
    <property type="entry name" value="LRR_dom_sf"/>
</dbReference>
<feature type="signal peptide" evidence="6">
    <location>
        <begin position="1"/>
        <end position="16"/>
    </location>
</feature>
<dbReference type="SMART" id="SM00369">
    <property type="entry name" value="LRR_TYP"/>
    <property type="match status" value="11"/>
</dbReference>
<dbReference type="SUPFAM" id="SSF52047">
    <property type="entry name" value="RNI-like"/>
    <property type="match status" value="1"/>
</dbReference>
<dbReference type="Gene3D" id="3.80.10.10">
    <property type="entry name" value="Ribonuclease Inhibitor"/>
    <property type="match status" value="3"/>
</dbReference>
<feature type="domain" description="LRRNT" evidence="7">
    <location>
        <begin position="26"/>
        <end position="58"/>
    </location>
</feature>
<protein>
    <recommendedName>
        <fullName evidence="7">LRRNT domain-containing protein</fullName>
    </recommendedName>
</protein>
<accession>A0A9P0CKB8</accession>